<keyword evidence="17" id="KW-1185">Reference proteome</keyword>
<evidence type="ECO:0000256" key="11">
    <source>
        <dbReference type="ARBA" id="ARBA00023065"/>
    </source>
</evidence>
<reference evidence="16" key="1">
    <citation type="submission" date="2023-01" db="EMBL/GenBank/DDBJ databases">
        <title>Genome assembly of the deep-sea coral Lophelia pertusa.</title>
        <authorList>
            <person name="Herrera S."/>
            <person name="Cordes E."/>
        </authorList>
    </citation>
    <scope>NUCLEOTIDE SEQUENCE</scope>
    <source>
        <strain evidence="16">USNM1676648</strain>
        <tissue evidence="16">Polyp</tissue>
    </source>
</reference>
<evidence type="ECO:0000256" key="7">
    <source>
        <dbReference type="ARBA" id="ARBA00022824"/>
    </source>
</evidence>
<evidence type="ECO:0000256" key="6">
    <source>
        <dbReference type="ARBA" id="ARBA00022692"/>
    </source>
</evidence>
<comment type="subcellular location">
    <subcellularLocation>
        <location evidence="1">Endoplasmic reticulum membrane</location>
        <topology evidence="1">Multi-pass membrane protein</topology>
    </subcellularLocation>
</comment>
<dbReference type="Pfam" id="PF01956">
    <property type="entry name" value="EMC3_TMCO1"/>
    <property type="match status" value="1"/>
</dbReference>
<evidence type="ECO:0000256" key="3">
    <source>
        <dbReference type="ARBA" id="ARBA00022448"/>
    </source>
</evidence>
<keyword evidence="4" id="KW-0109">Calcium transport</keyword>
<comment type="similarity">
    <text evidence="2">Belongs to the TMCO1 family.</text>
</comment>
<evidence type="ECO:0000256" key="2">
    <source>
        <dbReference type="ARBA" id="ARBA00006537"/>
    </source>
</evidence>
<evidence type="ECO:0000313" key="17">
    <source>
        <dbReference type="Proteomes" id="UP001163046"/>
    </source>
</evidence>
<keyword evidence="9 15" id="KW-1133">Transmembrane helix</keyword>
<dbReference type="InterPro" id="IPR002809">
    <property type="entry name" value="EMC3/TMCO1"/>
</dbReference>
<keyword evidence="5" id="KW-0107">Calcium channel</keyword>
<keyword evidence="11" id="KW-0406">Ion transport</keyword>
<evidence type="ECO:0000256" key="10">
    <source>
        <dbReference type="ARBA" id="ARBA00023054"/>
    </source>
</evidence>
<accession>A0A9X0CTY7</accession>
<evidence type="ECO:0000256" key="14">
    <source>
        <dbReference type="SAM" id="MobiDB-lite"/>
    </source>
</evidence>
<organism evidence="16 17">
    <name type="scientific">Desmophyllum pertusum</name>
    <dbReference type="NCBI Taxonomy" id="174260"/>
    <lineage>
        <taxon>Eukaryota</taxon>
        <taxon>Metazoa</taxon>
        <taxon>Cnidaria</taxon>
        <taxon>Anthozoa</taxon>
        <taxon>Hexacorallia</taxon>
        <taxon>Scleractinia</taxon>
        <taxon>Caryophylliina</taxon>
        <taxon>Caryophylliidae</taxon>
        <taxon>Desmophyllum</taxon>
    </lineage>
</organism>
<feature type="compositionally biased region" description="Basic and acidic residues" evidence="14">
    <location>
        <begin position="69"/>
        <end position="78"/>
    </location>
</feature>
<dbReference type="AlphaFoldDB" id="A0A9X0CTY7"/>
<evidence type="ECO:0000256" key="4">
    <source>
        <dbReference type="ARBA" id="ARBA00022568"/>
    </source>
</evidence>
<evidence type="ECO:0000256" key="15">
    <source>
        <dbReference type="SAM" id="Phobius"/>
    </source>
</evidence>
<evidence type="ECO:0000256" key="9">
    <source>
        <dbReference type="ARBA" id="ARBA00022989"/>
    </source>
</evidence>
<keyword evidence="8" id="KW-0106">Calcium</keyword>
<dbReference type="EMBL" id="MU826826">
    <property type="protein sequence ID" value="KAJ7375476.1"/>
    <property type="molecule type" value="Genomic_DNA"/>
</dbReference>
<keyword evidence="7" id="KW-0256">Endoplasmic reticulum</keyword>
<dbReference type="Proteomes" id="UP001163046">
    <property type="component" value="Unassembled WGS sequence"/>
</dbReference>
<protein>
    <submittedName>
        <fullName evidence="16">Calcium load-activated calcium channel</fullName>
    </submittedName>
</protein>
<dbReference type="GO" id="GO:0005789">
    <property type="term" value="C:endoplasmic reticulum membrane"/>
    <property type="evidence" value="ECO:0007669"/>
    <property type="project" value="UniProtKB-SubCell"/>
</dbReference>
<proteinExistence type="inferred from homology"/>
<name>A0A9X0CTY7_9CNID</name>
<feature type="transmembrane region" description="Helical" evidence="15">
    <location>
        <begin position="6"/>
        <end position="27"/>
    </location>
</feature>
<dbReference type="GO" id="GO:0032469">
    <property type="term" value="P:endoplasmic reticulum calcium ion homeostasis"/>
    <property type="evidence" value="ECO:0007669"/>
    <property type="project" value="InterPro"/>
</dbReference>
<evidence type="ECO:0000256" key="1">
    <source>
        <dbReference type="ARBA" id="ARBA00004477"/>
    </source>
</evidence>
<keyword evidence="6 15" id="KW-0812">Transmembrane</keyword>
<keyword evidence="13" id="KW-0407">Ion channel</keyword>
<dbReference type="OrthoDB" id="342726at2759"/>
<dbReference type="InterPro" id="IPR008559">
    <property type="entry name" value="TMCO1"/>
</dbReference>
<evidence type="ECO:0000256" key="12">
    <source>
        <dbReference type="ARBA" id="ARBA00023136"/>
    </source>
</evidence>
<sequence length="78" mass="8928">MLADTVLILFISVATALLSEGITYLLVYRTDKFKKLTAEVEKDSKKLEKRKENISDLPRQGGGQKKKMERVEEKLKKS</sequence>
<evidence type="ECO:0000256" key="5">
    <source>
        <dbReference type="ARBA" id="ARBA00022673"/>
    </source>
</evidence>
<feature type="compositionally biased region" description="Basic and acidic residues" evidence="14">
    <location>
        <begin position="44"/>
        <end position="54"/>
    </location>
</feature>
<gene>
    <name evidence="16" type="primary">TMCO1_2</name>
    <name evidence="16" type="ORF">OS493_002250</name>
</gene>
<dbReference type="GO" id="GO:0005262">
    <property type="term" value="F:calcium channel activity"/>
    <property type="evidence" value="ECO:0007669"/>
    <property type="project" value="UniProtKB-KW"/>
</dbReference>
<keyword evidence="12 15" id="KW-0472">Membrane</keyword>
<dbReference type="PANTHER" id="PTHR20917:SF0">
    <property type="entry name" value="CALCIUM LOAD-ACTIVATED CALCIUM CHANNEL"/>
    <property type="match status" value="1"/>
</dbReference>
<evidence type="ECO:0000256" key="8">
    <source>
        <dbReference type="ARBA" id="ARBA00022837"/>
    </source>
</evidence>
<keyword evidence="3" id="KW-0813">Transport</keyword>
<keyword evidence="10" id="KW-0175">Coiled coil</keyword>
<comment type="caution">
    <text evidence="16">The sequence shown here is derived from an EMBL/GenBank/DDBJ whole genome shotgun (WGS) entry which is preliminary data.</text>
</comment>
<dbReference type="PANTHER" id="PTHR20917">
    <property type="entry name" value="PNAS-RELATED"/>
    <property type="match status" value="1"/>
</dbReference>
<evidence type="ECO:0000256" key="13">
    <source>
        <dbReference type="ARBA" id="ARBA00023303"/>
    </source>
</evidence>
<evidence type="ECO:0000313" key="16">
    <source>
        <dbReference type="EMBL" id="KAJ7375476.1"/>
    </source>
</evidence>
<feature type="region of interest" description="Disordered" evidence="14">
    <location>
        <begin position="44"/>
        <end position="78"/>
    </location>
</feature>